<dbReference type="Pfam" id="PF13414">
    <property type="entry name" value="TPR_11"/>
    <property type="match status" value="1"/>
</dbReference>
<dbReference type="SMART" id="SM00028">
    <property type="entry name" value="TPR"/>
    <property type="match status" value="5"/>
</dbReference>
<keyword evidence="1" id="KW-0677">Repeat</keyword>
<dbReference type="PROSITE" id="PS50005">
    <property type="entry name" value="TPR"/>
    <property type="match status" value="2"/>
</dbReference>
<keyword evidence="5" id="KW-1185">Reference proteome</keyword>
<feature type="repeat" description="TPR" evidence="3">
    <location>
        <begin position="57"/>
        <end position="90"/>
    </location>
</feature>
<dbReference type="InterPro" id="IPR050498">
    <property type="entry name" value="Ycf3"/>
</dbReference>
<feature type="repeat" description="TPR" evidence="3">
    <location>
        <begin position="23"/>
        <end position="56"/>
    </location>
</feature>
<dbReference type="InterPro" id="IPR011990">
    <property type="entry name" value="TPR-like_helical_dom_sf"/>
</dbReference>
<evidence type="ECO:0000313" key="4">
    <source>
        <dbReference type="EMBL" id="SFU43902.1"/>
    </source>
</evidence>
<dbReference type="STRING" id="1224947.SAMN05216480_103221"/>
<name>A0A1I7G610_9FLAO</name>
<dbReference type="EMBL" id="FPBK01000003">
    <property type="protein sequence ID" value="SFU43902.1"/>
    <property type="molecule type" value="Genomic_DNA"/>
</dbReference>
<dbReference type="PANTHER" id="PTHR44858">
    <property type="entry name" value="TETRATRICOPEPTIDE REPEAT PROTEIN 6"/>
    <property type="match status" value="1"/>
</dbReference>
<accession>A0A1I7G610</accession>
<proteinExistence type="predicted"/>
<dbReference type="Proteomes" id="UP000199138">
    <property type="component" value="Unassembled WGS sequence"/>
</dbReference>
<evidence type="ECO:0000313" key="5">
    <source>
        <dbReference type="Proteomes" id="UP000199138"/>
    </source>
</evidence>
<dbReference type="Pfam" id="PF13432">
    <property type="entry name" value="TPR_16"/>
    <property type="match status" value="1"/>
</dbReference>
<evidence type="ECO:0000256" key="3">
    <source>
        <dbReference type="PROSITE-ProRule" id="PRU00339"/>
    </source>
</evidence>
<organism evidence="4 5">
    <name type="scientific">Pustulibacterium marinum</name>
    <dbReference type="NCBI Taxonomy" id="1224947"/>
    <lineage>
        <taxon>Bacteria</taxon>
        <taxon>Pseudomonadati</taxon>
        <taxon>Bacteroidota</taxon>
        <taxon>Flavobacteriia</taxon>
        <taxon>Flavobacteriales</taxon>
        <taxon>Flavobacteriaceae</taxon>
        <taxon>Pustulibacterium</taxon>
    </lineage>
</organism>
<dbReference type="AlphaFoldDB" id="A0A1I7G610"/>
<evidence type="ECO:0000256" key="2">
    <source>
        <dbReference type="ARBA" id="ARBA00022803"/>
    </source>
</evidence>
<evidence type="ECO:0000256" key="1">
    <source>
        <dbReference type="ARBA" id="ARBA00022737"/>
    </source>
</evidence>
<dbReference type="RefSeq" id="WP_093024425.1">
    <property type="nucleotide sequence ID" value="NZ_FPBK01000003.1"/>
</dbReference>
<dbReference type="SUPFAM" id="SSF48452">
    <property type="entry name" value="TPR-like"/>
    <property type="match status" value="1"/>
</dbReference>
<keyword evidence="2 3" id="KW-0802">TPR repeat</keyword>
<reference evidence="4 5" key="1">
    <citation type="submission" date="2016-10" db="EMBL/GenBank/DDBJ databases">
        <authorList>
            <person name="de Groot N.N."/>
        </authorList>
    </citation>
    <scope>NUCLEOTIDE SEQUENCE [LARGE SCALE GENOMIC DNA]</scope>
    <source>
        <strain evidence="4 5">CGMCC 1.12333</strain>
    </source>
</reference>
<protein>
    <submittedName>
        <fullName evidence="4">Tetratricopeptide repeat-containing protein</fullName>
    </submittedName>
</protein>
<dbReference type="InterPro" id="IPR019734">
    <property type="entry name" value="TPR_rpt"/>
</dbReference>
<dbReference type="OrthoDB" id="7342920at2"/>
<sequence length="343" mass="40231">MKNIRFFFITFLLLQIGFSQTNSNQLIQQGIKYHDEGEYELAIQKYEQALNINKYNPTAHYEMALTYFEMKDYDKAIEHTDIVLKSDATDNHLSSYVIKGSSLDMLGKTKKSIKVFEKGIEETGGNYLLYFNLAIDYYKLSETEKAEENFINAINSNSFHGSSHYLLGIINENNGKKVPALLAYYYFLMLEPDSQRSQNAYKSLMRMLEGNVSKKDDNNININLFLGDDKDDVNSFSAAEMTLSLSVAANYTEEYEDLSDIEKFQKNTDTFFSVLSELRKDENSGVYWNYYVPFFKKLKDSEHFEFFCHFISYTKNDEEKEWFTNHQEEFNAFMEWLKSQKKE</sequence>
<dbReference type="Gene3D" id="1.25.40.10">
    <property type="entry name" value="Tetratricopeptide repeat domain"/>
    <property type="match status" value="2"/>
</dbReference>
<gene>
    <name evidence="4" type="ORF">SAMN05216480_103221</name>
</gene>
<dbReference type="PANTHER" id="PTHR44858:SF1">
    <property type="entry name" value="UDP-N-ACETYLGLUCOSAMINE--PEPTIDE N-ACETYLGLUCOSAMINYLTRANSFERASE SPINDLY-RELATED"/>
    <property type="match status" value="1"/>
</dbReference>